<dbReference type="Gene3D" id="2.30.40.10">
    <property type="entry name" value="Urease, subunit C, domain 1"/>
    <property type="match status" value="1"/>
</dbReference>
<feature type="binding site" evidence="6">
    <location>
        <position position="62"/>
    </location>
    <ligand>
        <name>Zn(2+)</name>
        <dbReference type="ChEBI" id="CHEBI:29105"/>
        <label>1</label>
    </ligand>
</feature>
<dbReference type="PANTHER" id="PTHR43668">
    <property type="entry name" value="ALLANTOINASE"/>
    <property type="match status" value="1"/>
</dbReference>
<dbReference type="GO" id="GO:0008270">
    <property type="term" value="F:zinc ion binding"/>
    <property type="evidence" value="ECO:0007669"/>
    <property type="project" value="UniProtKB-UniRule"/>
</dbReference>
<comment type="catalytic activity">
    <reaction evidence="6">
        <text>(S)-dihydroorotate + H2O = N-carbamoyl-L-aspartate + H(+)</text>
        <dbReference type="Rhea" id="RHEA:24296"/>
        <dbReference type="ChEBI" id="CHEBI:15377"/>
        <dbReference type="ChEBI" id="CHEBI:15378"/>
        <dbReference type="ChEBI" id="CHEBI:30864"/>
        <dbReference type="ChEBI" id="CHEBI:32814"/>
        <dbReference type="EC" id="3.5.2.3"/>
    </reaction>
</comment>
<evidence type="ECO:0000313" key="8">
    <source>
        <dbReference type="EMBL" id="KRT35955.1"/>
    </source>
</evidence>
<comment type="similarity">
    <text evidence="2 6">Belongs to the metallo-dependent hydrolases superfamily. DHOase family. Class I DHOase subfamily.</text>
</comment>
<evidence type="ECO:0000256" key="3">
    <source>
        <dbReference type="ARBA" id="ARBA00022723"/>
    </source>
</evidence>
<feature type="binding site" evidence="6">
    <location>
        <begin position="327"/>
        <end position="328"/>
    </location>
    <ligand>
        <name>substrate</name>
    </ligand>
</feature>
<dbReference type="UniPathway" id="UPA00070">
    <property type="reaction ID" value="UER00117"/>
</dbReference>
<dbReference type="EMBL" id="ACJX03000001">
    <property type="protein sequence ID" value="KRT35955.1"/>
    <property type="molecule type" value="Genomic_DNA"/>
</dbReference>
<comment type="pathway">
    <text evidence="6">Pyrimidine metabolism; UMP biosynthesis via de novo pathway; (S)-dihydroorotate from bicarbonate: step 3/3.</text>
</comment>
<dbReference type="SUPFAM" id="SSF51556">
    <property type="entry name" value="Metallo-dependent hydrolases"/>
    <property type="match status" value="1"/>
</dbReference>
<dbReference type="GO" id="GO:0044205">
    <property type="term" value="P:'de novo' UMP biosynthetic process"/>
    <property type="evidence" value="ECO:0007669"/>
    <property type="project" value="UniProtKB-UniRule"/>
</dbReference>
<dbReference type="Proteomes" id="UP000005273">
    <property type="component" value="Unassembled WGS sequence"/>
</dbReference>
<comment type="function">
    <text evidence="1 6">Catalyzes the reversible cyclization of carbamoyl aspartate to dihydroorotate.</text>
</comment>
<evidence type="ECO:0000256" key="5">
    <source>
        <dbReference type="ARBA" id="ARBA00022975"/>
    </source>
</evidence>
<proteinExistence type="inferred from homology"/>
<dbReference type="Gene3D" id="3.20.20.140">
    <property type="entry name" value="Metal-dependent hydrolases"/>
    <property type="match status" value="1"/>
</dbReference>
<dbReference type="GO" id="GO:0005737">
    <property type="term" value="C:cytoplasm"/>
    <property type="evidence" value="ECO:0007669"/>
    <property type="project" value="TreeGrafter"/>
</dbReference>
<dbReference type="PROSITE" id="PS00482">
    <property type="entry name" value="DIHYDROOROTASE_1"/>
    <property type="match status" value="1"/>
</dbReference>
<feature type="active site" evidence="6">
    <location>
        <position position="309"/>
    </location>
</feature>
<evidence type="ECO:0000256" key="6">
    <source>
        <dbReference type="HAMAP-Rule" id="MF_00220"/>
    </source>
</evidence>
<feature type="binding site" evidence="6">
    <location>
        <position position="309"/>
    </location>
    <ligand>
        <name>Zn(2+)</name>
        <dbReference type="ChEBI" id="CHEBI:29105"/>
        <label>1</label>
    </ligand>
</feature>
<dbReference type="InterPro" id="IPR011059">
    <property type="entry name" value="Metal-dep_hydrolase_composite"/>
</dbReference>
<organism evidence="8 9">
    <name type="scientific">Acetomicrobium hydrogeniformans ATCC BAA-1850</name>
    <dbReference type="NCBI Taxonomy" id="592015"/>
    <lineage>
        <taxon>Bacteria</taxon>
        <taxon>Thermotogati</taxon>
        <taxon>Synergistota</taxon>
        <taxon>Synergistia</taxon>
        <taxon>Synergistales</taxon>
        <taxon>Acetomicrobiaceae</taxon>
        <taxon>Acetomicrobium</taxon>
    </lineage>
</organism>
<dbReference type="NCBIfam" id="TIGR00857">
    <property type="entry name" value="pyrC_multi"/>
    <property type="match status" value="1"/>
</dbReference>
<keyword evidence="6" id="KW-0862">Zinc</keyword>
<dbReference type="EC" id="3.5.2.3" evidence="6"/>
<dbReference type="RefSeq" id="WP_057940862.1">
    <property type="nucleotide sequence ID" value="NZ_ACJX03000001.1"/>
</dbReference>
<dbReference type="InterPro" id="IPR004722">
    <property type="entry name" value="DHOase"/>
</dbReference>
<feature type="binding site" evidence="6">
    <location>
        <position position="282"/>
    </location>
    <ligand>
        <name>substrate</name>
    </ligand>
</feature>
<evidence type="ECO:0000256" key="1">
    <source>
        <dbReference type="ARBA" id="ARBA00002368"/>
    </source>
</evidence>
<feature type="binding site" evidence="6">
    <location>
        <position position="154"/>
    </location>
    <ligand>
        <name>Zn(2+)</name>
        <dbReference type="ChEBI" id="CHEBI:29105"/>
        <label>2</label>
    </ligand>
</feature>
<feature type="binding site" evidence="6">
    <location>
        <begin position="64"/>
        <end position="66"/>
    </location>
    <ligand>
        <name>substrate</name>
    </ligand>
</feature>
<feature type="binding site" evidence="6">
    <location>
        <position position="64"/>
    </location>
    <ligand>
        <name>Zn(2+)</name>
        <dbReference type="ChEBI" id="CHEBI:29105"/>
        <label>1</label>
    </ligand>
</feature>
<dbReference type="HAMAP" id="MF_00220_B">
    <property type="entry name" value="PyrC_classI_B"/>
    <property type="match status" value="1"/>
</dbReference>
<keyword evidence="5 6" id="KW-0665">Pyrimidine biosynthesis</keyword>
<gene>
    <name evidence="6" type="primary">pyrC</name>
    <name evidence="8" type="ORF">HMPREF1705_03215</name>
</gene>
<feature type="domain" description="Dihydroorotase catalytic" evidence="7">
    <location>
        <begin position="53"/>
        <end position="239"/>
    </location>
</feature>
<dbReference type="GO" id="GO:0006145">
    <property type="term" value="P:purine nucleobase catabolic process"/>
    <property type="evidence" value="ECO:0007669"/>
    <property type="project" value="TreeGrafter"/>
</dbReference>
<accession>A0A0T5XC79</accession>
<dbReference type="eggNOG" id="COG0044">
    <property type="taxonomic scope" value="Bacteria"/>
</dbReference>
<feature type="binding site" evidence="6">
    <location>
        <position position="154"/>
    </location>
    <ligand>
        <name>Zn(2+)</name>
        <dbReference type="ChEBI" id="CHEBI:29105"/>
        <label>1</label>
    </ligand>
</feature>
<feature type="binding site" evidence="6">
    <location>
        <position position="181"/>
    </location>
    <ligand>
        <name>Zn(2+)</name>
        <dbReference type="ChEBI" id="CHEBI:29105"/>
        <label>2</label>
    </ligand>
</feature>
<dbReference type="InterPro" id="IPR024403">
    <property type="entry name" value="DHOase_cat"/>
</dbReference>
<dbReference type="GO" id="GO:0004038">
    <property type="term" value="F:allantoinase activity"/>
    <property type="evidence" value="ECO:0007669"/>
    <property type="project" value="TreeGrafter"/>
</dbReference>
<dbReference type="GO" id="GO:0004151">
    <property type="term" value="F:dihydroorotase activity"/>
    <property type="evidence" value="ECO:0007669"/>
    <property type="project" value="UniProtKB-UniRule"/>
</dbReference>
<evidence type="ECO:0000259" key="7">
    <source>
        <dbReference type="Pfam" id="PF12890"/>
    </source>
</evidence>
<dbReference type="PANTHER" id="PTHR43668:SF2">
    <property type="entry name" value="ALLANTOINASE"/>
    <property type="match status" value="1"/>
</dbReference>
<evidence type="ECO:0000256" key="2">
    <source>
        <dbReference type="ARBA" id="ARBA00010286"/>
    </source>
</evidence>
<keyword evidence="4 6" id="KW-0378">Hydrolase</keyword>
<dbReference type="InterPro" id="IPR032466">
    <property type="entry name" value="Metal_Hydrolase"/>
</dbReference>
<name>A0A0T5XC79_9BACT</name>
<feature type="binding site" evidence="6">
    <location>
        <position position="96"/>
    </location>
    <ligand>
        <name>substrate</name>
    </ligand>
</feature>
<comment type="caution">
    <text evidence="6">Lacks conserved residue(s) required for the propagation of feature annotation.</text>
</comment>
<dbReference type="InterPro" id="IPR002195">
    <property type="entry name" value="Dihydroorotase_CS"/>
</dbReference>
<dbReference type="AlphaFoldDB" id="A0A0T5XC79"/>
<dbReference type="SUPFAM" id="SSF51338">
    <property type="entry name" value="Composite domain of metallo-dependent hydrolases"/>
    <property type="match status" value="1"/>
</dbReference>
<evidence type="ECO:0000313" key="9">
    <source>
        <dbReference type="Proteomes" id="UP000005273"/>
    </source>
</evidence>
<dbReference type="InterPro" id="IPR050138">
    <property type="entry name" value="DHOase/Allantoinase_Hydrolase"/>
</dbReference>
<comment type="caution">
    <text evidence="8">The sequence shown here is derived from an EMBL/GenBank/DDBJ whole genome shotgun (WGS) entry which is preliminary data.</text>
</comment>
<comment type="cofactor">
    <cofactor evidence="6">
        <name>Zn(2+)</name>
        <dbReference type="ChEBI" id="CHEBI:29105"/>
    </cofactor>
    <text evidence="6">Binds 2 Zn(2+) ions per subunit.</text>
</comment>
<feature type="binding site" evidence="6">
    <location>
        <position position="234"/>
    </location>
    <ligand>
        <name>Zn(2+)</name>
        <dbReference type="ChEBI" id="CHEBI:29105"/>
        <label>2</label>
    </ligand>
</feature>
<dbReference type="OrthoDB" id="9765462at2"/>
<keyword evidence="3 6" id="KW-0479">Metal-binding</keyword>
<reference evidence="9" key="1">
    <citation type="submission" date="2012-09" db="EMBL/GenBank/DDBJ databases">
        <authorList>
            <person name="Weinstock G."/>
            <person name="Sodergren E."/>
            <person name="Clifton S."/>
            <person name="Fulton L."/>
            <person name="Fulton B."/>
            <person name="Courtney L."/>
            <person name="Fronick C."/>
            <person name="Harrison M."/>
            <person name="Strong C."/>
            <person name="Farmer C."/>
            <person name="Delehaunty K."/>
            <person name="Markovic C."/>
            <person name="Hall O."/>
            <person name="Minx P."/>
            <person name="Tomlinson C."/>
            <person name="Mitreva M."/>
            <person name="Nelson J."/>
            <person name="Hou S."/>
            <person name="Wollam A."/>
            <person name="Pepin K.H."/>
            <person name="Johnson M."/>
            <person name="Bhonagiri V."/>
            <person name="Nash W.E."/>
            <person name="Suruliraj S."/>
            <person name="Warren W."/>
            <person name="Chinwalla A."/>
            <person name="Mardis E.R."/>
            <person name="Wilson R.K."/>
        </authorList>
    </citation>
    <scope>NUCLEOTIDE SEQUENCE [LARGE SCALE GENOMIC DNA]</scope>
    <source>
        <strain evidence="9">OS1</strain>
    </source>
</reference>
<keyword evidence="9" id="KW-1185">Reference proteome</keyword>
<sequence length="437" mass="48043">MIWLRKVFLYDGSSLRDGKWDLLLEKGSVTKLVPSESNSLQEEDVFYDLEGLVACPGFVDLHAHLRDPGQTWREDIYSGSLAAAAGGFTHVVAMPNTTPAVDEPSIVRYVAEKGRVAGGARVLPSGAVTVKREGRRITEMLAMKEEGAVLFTDDGSPVISAKAMRIALLYLKDVGVPLMEHPEELSLSEGGQINEGRVSALCGLKGIPRSSEIIGAERAIRLCEETSGRLHLTHISTKEALEAIRRAKERGLSITCDVTPHHLLFDEEMILHSAFSSSLKVNPPLRSGEDVEALWRGLEDGTIDAIATDHAPYHVDEKDVVFEAAPFGIASLECAVAAVIDRWDRRGRPFPKERLFELFSTGPGRVIGLERKLKLGSKADLTIIDLNLEGKVDVANWKSKARITPYDGFTFKGWPVLTILEGKIVYNRLKEEVCHAL</sequence>
<dbReference type="CDD" id="cd01317">
    <property type="entry name" value="DHOase_IIa"/>
    <property type="match status" value="1"/>
</dbReference>
<dbReference type="STRING" id="592015.HMPREF1705_03215"/>
<dbReference type="Pfam" id="PF12890">
    <property type="entry name" value="DHOase"/>
    <property type="match status" value="1"/>
</dbReference>
<protein>
    <recommendedName>
        <fullName evidence="6">Dihydroorotase</fullName>
        <shortName evidence="6">DHOase</shortName>
        <ecNumber evidence="6">3.5.2.3</ecNumber>
    </recommendedName>
</protein>
<evidence type="ECO:0000256" key="4">
    <source>
        <dbReference type="ARBA" id="ARBA00022801"/>
    </source>
</evidence>